<dbReference type="Proteomes" id="UP000326565">
    <property type="component" value="Unassembled WGS sequence"/>
</dbReference>
<dbReference type="CDD" id="cd09917">
    <property type="entry name" value="F-box_SF"/>
    <property type="match status" value="1"/>
</dbReference>
<organism evidence="2 3">
    <name type="scientific">Aspergillus leporis</name>
    <dbReference type="NCBI Taxonomy" id="41062"/>
    <lineage>
        <taxon>Eukaryota</taxon>
        <taxon>Fungi</taxon>
        <taxon>Dikarya</taxon>
        <taxon>Ascomycota</taxon>
        <taxon>Pezizomycotina</taxon>
        <taxon>Eurotiomycetes</taxon>
        <taxon>Eurotiomycetidae</taxon>
        <taxon>Eurotiales</taxon>
        <taxon>Aspergillaceae</taxon>
        <taxon>Aspergillus</taxon>
        <taxon>Aspergillus subgen. Circumdati</taxon>
    </lineage>
</organism>
<dbReference type="PROSITE" id="PS50181">
    <property type="entry name" value="FBOX"/>
    <property type="match status" value="1"/>
</dbReference>
<evidence type="ECO:0000313" key="2">
    <source>
        <dbReference type="EMBL" id="KAB8067284.1"/>
    </source>
</evidence>
<dbReference type="EMBL" id="ML732514">
    <property type="protein sequence ID" value="KAB8067284.1"/>
    <property type="molecule type" value="Genomic_DNA"/>
</dbReference>
<reference evidence="2 3" key="1">
    <citation type="submission" date="2019-04" db="EMBL/GenBank/DDBJ databases">
        <title>Friends and foes A comparative genomics study of 23 Aspergillus species from section Flavi.</title>
        <authorList>
            <consortium name="DOE Joint Genome Institute"/>
            <person name="Kjaerbolling I."/>
            <person name="Vesth T."/>
            <person name="Frisvad J.C."/>
            <person name="Nybo J.L."/>
            <person name="Theobald S."/>
            <person name="Kildgaard S."/>
            <person name="Isbrandt T."/>
            <person name="Kuo A."/>
            <person name="Sato A."/>
            <person name="Lyhne E.K."/>
            <person name="Kogle M.E."/>
            <person name="Wiebenga A."/>
            <person name="Kun R.S."/>
            <person name="Lubbers R.J."/>
            <person name="Makela M.R."/>
            <person name="Barry K."/>
            <person name="Chovatia M."/>
            <person name="Clum A."/>
            <person name="Daum C."/>
            <person name="Haridas S."/>
            <person name="He G."/>
            <person name="LaButti K."/>
            <person name="Lipzen A."/>
            <person name="Mondo S."/>
            <person name="Riley R."/>
            <person name="Salamov A."/>
            <person name="Simmons B.A."/>
            <person name="Magnuson J.K."/>
            <person name="Henrissat B."/>
            <person name="Mortensen U.H."/>
            <person name="Larsen T.O."/>
            <person name="Devries R.P."/>
            <person name="Grigoriev I.V."/>
            <person name="Machida M."/>
            <person name="Baker S.E."/>
            <person name="Andersen M.R."/>
        </authorList>
    </citation>
    <scope>NUCLEOTIDE SEQUENCE [LARGE SCALE GENOMIC DNA]</scope>
    <source>
        <strain evidence="2 3">CBS 151.66</strain>
    </source>
</reference>
<proteinExistence type="predicted"/>
<dbReference type="SUPFAM" id="SSF81383">
    <property type="entry name" value="F-box domain"/>
    <property type="match status" value="1"/>
</dbReference>
<dbReference type="InterPro" id="IPR001810">
    <property type="entry name" value="F-box_dom"/>
</dbReference>
<gene>
    <name evidence="2" type="ORF">BDV29DRAFT_200435</name>
</gene>
<accession>A0A5N5WJ08</accession>
<sequence length="469" mass="54395">MAFPILRTPLEILRMIFAPLSPSDLYAVCLTHRDWRSLAEAFLYAHIEWTWTNSQNPPIAQFLRSIVHRPELASFVHVVILNGDSFDTVWHNYEKKSPKIPVTEVDLDELVRCIERIRISCTEQWIQELRAGTMDAFVTLLLSQLPWLRRLYLGQNFFRECPLMGMMLRSALCEEPRDSHLPSFTLLQDVSAVHPGLGLKFRRYTNVRNTADVLPLFYLPSVEQIRAFVDNPVTFIWPGRYPPNPLRLASLDVTMLREGHLGQVLSVTRGLRKLQWDWYYRPDLEDRFVTDIIDLDQIAANLSHVQETLTDLTITAGTDVSQADPEQPEVTFIGSFKTFSRLHMLENLEVPIPFLLGFSSTAPNVVCLGEALPKNIQWLTITDDLCFQQQWEWNYEAEDLLRTIRSWLQDWKKSTPRLRGFRLLTRVLKVQEWEFDPVMIQELRDMAAQTGIQIRIIEAPTKWAGVMSS</sequence>
<name>A0A5N5WJ08_9EURO</name>
<dbReference type="AlphaFoldDB" id="A0A5N5WJ08"/>
<evidence type="ECO:0000259" key="1">
    <source>
        <dbReference type="PROSITE" id="PS50181"/>
    </source>
</evidence>
<evidence type="ECO:0000313" key="3">
    <source>
        <dbReference type="Proteomes" id="UP000326565"/>
    </source>
</evidence>
<dbReference type="Pfam" id="PF12937">
    <property type="entry name" value="F-box-like"/>
    <property type="match status" value="1"/>
</dbReference>
<feature type="domain" description="F-box" evidence="1">
    <location>
        <begin position="2"/>
        <end position="54"/>
    </location>
</feature>
<dbReference type="InterPro" id="IPR036047">
    <property type="entry name" value="F-box-like_dom_sf"/>
</dbReference>
<keyword evidence="3" id="KW-1185">Reference proteome</keyword>
<protein>
    <recommendedName>
        <fullName evidence="1">F-box domain-containing protein</fullName>
    </recommendedName>
</protein>
<dbReference type="OrthoDB" id="4191831at2759"/>